<evidence type="ECO:0000313" key="9">
    <source>
        <dbReference type="EMBL" id="NMH89915.1"/>
    </source>
</evidence>
<dbReference type="Pfam" id="PF05199">
    <property type="entry name" value="GMC_oxred_C"/>
    <property type="match status" value="1"/>
</dbReference>
<evidence type="ECO:0000256" key="1">
    <source>
        <dbReference type="ARBA" id="ARBA00001974"/>
    </source>
</evidence>
<evidence type="ECO:0000256" key="3">
    <source>
        <dbReference type="ARBA" id="ARBA00022630"/>
    </source>
</evidence>
<evidence type="ECO:0000256" key="2">
    <source>
        <dbReference type="ARBA" id="ARBA00010790"/>
    </source>
</evidence>
<feature type="compositionally biased region" description="Polar residues" evidence="7">
    <location>
        <begin position="545"/>
        <end position="557"/>
    </location>
</feature>
<reference evidence="9 10" key="1">
    <citation type="submission" date="2020-04" db="EMBL/GenBank/DDBJ databases">
        <title>A Flavivirga sp. nov.</title>
        <authorList>
            <person name="Sun X."/>
        </authorList>
    </citation>
    <scope>NUCLEOTIDE SEQUENCE [LARGE SCALE GENOMIC DNA]</scope>
    <source>
        <strain evidence="9 10">Y03</strain>
    </source>
</reference>
<dbReference type="SUPFAM" id="SSF51905">
    <property type="entry name" value="FAD/NAD(P)-binding domain"/>
    <property type="match status" value="1"/>
</dbReference>
<dbReference type="InterPro" id="IPR051473">
    <property type="entry name" value="P2Ox-like"/>
</dbReference>
<feature type="region of interest" description="Disordered" evidence="7">
    <location>
        <begin position="460"/>
        <end position="480"/>
    </location>
</feature>
<evidence type="ECO:0000256" key="7">
    <source>
        <dbReference type="SAM" id="MobiDB-lite"/>
    </source>
</evidence>
<dbReference type="EMBL" id="JABBHF010000018">
    <property type="protein sequence ID" value="NMH89915.1"/>
    <property type="molecule type" value="Genomic_DNA"/>
</dbReference>
<evidence type="ECO:0000259" key="8">
    <source>
        <dbReference type="Pfam" id="PF05199"/>
    </source>
</evidence>
<dbReference type="PANTHER" id="PTHR42784:SF1">
    <property type="entry name" value="PYRANOSE 2-OXIDASE"/>
    <property type="match status" value="1"/>
</dbReference>
<sequence>MKNQFDYIIVGGGVAAATTAKGLLEHRHDTSILILEAGPEIIAKDRRFWWDYITRGERPYTFTYDQKFEADSTGNIDYQTDGVRVKAYGGSTMHWGAWCLRFRPEDFNLFTNTGEGADWPINYEDLETYYNDAEAFLSVCGDDNANWVPRSKPYPVPPFEWTAADGEMIKAWEQLDVVYQDGDINPGTKNKIKSGKMPIARYRKCMTTGTCKYCPIGGRFNAQYVLDDLKNDTRFINFEVRINAPVHQVNASSKSKIESVTYTDNLSGNEYTVKGNTIILASGAYNVPKLLRASKNEFWKNGIGNDHDLVGRFVVSHSMLNVVGKAPSNPNGWFQEYDFPTLMSHSYNTKEHQKKGKIFMFKNRTTPNVDIAQLMIDGKTREEIDEIVYGEMTINIQAFLEEKGKYSNRLEAKPGKDRFGLPQTTVHFSRTEEEMKNANDRLKLLEQIIEKMGLEVISSRVDKPGGHHTTGTARMGTSPENSVTDKFMKVHDTDNLYVCSNAAFPTGSAVNPTLTLTAMAFRLVNHFIEKQTNQTNSKTNNVNKRNTIQECLSGESN</sequence>
<feature type="domain" description="Glucose-methanol-choline oxidoreductase C-terminal" evidence="8">
    <location>
        <begin position="408"/>
        <end position="520"/>
    </location>
</feature>
<dbReference type="Gene3D" id="3.50.50.60">
    <property type="entry name" value="FAD/NAD(P)-binding domain"/>
    <property type="match status" value="2"/>
</dbReference>
<evidence type="ECO:0000256" key="5">
    <source>
        <dbReference type="ARBA" id="ARBA00023002"/>
    </source>
</evidence>
<keyword evidence="3" id="KW-0285">Flavoprotein</keyword>
<dbReference type="RefSeq" id="WP_169677319.1">
    <property type="nucleotide sequence ID" value="NZ_JABBHF010000018.1"/>
</dbReference>
<organism evidence="9 10">
    <name type="scientific">Flavivirga algicola</name>
    <dbReference type="NCBI Taxonomy" id="2729136"/>
    <lineage>
        <taxon>Bacteria</taxon>
        <taxon>Pseudomonadati</taxon>
        <taxon>Bacteroidota</taxon>
        <taxon>Flavobacteriia</taxon>
        <taxon>Flavobacteriales</taxon>
        <taxon>Flavobacteriaceae</taxon>
        <taxon>Flavivirga</taxon>
    </lineage>
</organism>
<dbReference type="SUPFAM" id="SSF54373">
    <property type="entry name" value="FAD-linked reductases, C-terminal domain"/>
    <property type="match status" value="1"/>
</dbReference>
<evidence type="ECO:0000256" key="4">
    <source>
        <dbReference type="ARBA" id="ARBA00022827"/>
    </source>
</evidence>
<evidence type="ECO:0000256" key="6">
    <source>
        <dbReference type="SAM" id="Coils"/>
    </source>
</evidence>
<feature type="coiled-coil region" evidence="6">
    <location>
        <begin position="428"/>
        <end position="455"/>
    </location>
</feature>
<comment type="similarity">
    <text evidence="2">Belongs to the GMC oxidoreductase family.</text>
</comment>
<proteinExistence type="inferred from homology"/>
<keyword evidence="5" id="KW-0560">Oxidoreductase</keyword>
<dbReference type="Proteomes" id="UP000746690">
    <property type="component" value="Unassembled WGS sequence"/>
</dbReference>
<gene>
    <name evidence="9" type="ORF">HHX25_20620</name>
</gene>
<name>A0ABX1S3V0_9FLAO</name>
<accession>A0ABX1S3V0</accession>
<evidence type="ECO:0000313" key="10">
    <source>
        <dbReference type="Proteomes" id="UP000746690"/>
    </source>
</evidence>
<comment type="caution">
    <text evidence="9">The sequence shown here is derived from an EMBL/GenBank/DDBJ whole genome shotgun (WGS) entry which is preliminary data.</text>
</comment>
<dbReference type="InterPro" id="IPR007867">
    <property type="entry name" value="GMC_OxRtase_C"/>
</dbReference>
<keyword evidence="4" id="KW-0274">FAD</keyword>
<dbReference type="InterPro" id="IPR036188">
    <property type="entry name" value="FAD/NAD-bd_sf"/>
</dbReference>
<keyword evidence="6" id="KW-0175">Coiled coil</keyword>
<comment type="cofactor">
    <cofactor evidence="1">
        <name>FAD</name>
        <dbReference type="ChEBI" id="CHEBI:57692"/>
    </cofactor>
</comment>
<feature type="compositionally biased region" description="Low complexity" evidence="7">
    <location>
        <begin position="532"/>
        <end position="544"/>
    </location>
</feature>
<keyword evidence="10" id="KW-1185">Reference proteome</keyword>
<feature type="region of interest" description="Disordered" evidence="7">
    <location>
        <begin position="532"/>
        <end position="557"/>
    </location>
</feature>
<dbReference type="PANTHER" id="PTHR42784">
    <property type="entry name" value="PYRANOSE 2-OXIDASE"/>
    <property type="match status" value="1"/>
</dbReference>
<protein>
    <submittedName>
        <fullName evidence="9">GMC family oxidoreductase</fullName>
    </submittedName>
</protein>